<dbReference type="GO" id="GO:0008381">
    <property type="term" value="F:mechanosensitive monoatomic ion channel activity"/>
    <property type="evidence" value="ECO:0007669"/>
    <property type="project" value="InterPro"/>
</dbReference>
<feature type="transmembrane region" description="Helical" evidence="5">
    <location>
        <begin position="175"/>
        <end position="202"/>
    </location>
</feature>
<feature type="transmembrane region" description="Helical" evidence="5">
    <location>
        <begin position="103"/>
        <end position="127"/>
    </location>
</feature>
<protein>
    <submittedName>
        <fullName evidence="7">Mechanosensitive ion channel family protein</fullName>
    </submittedName>
</protein>
<keyword evidence="3 5" id="KW-1133">Transmembrane helix</keyword>
<gene>
    <name evidence="7" type="ORF">FBQ74_02955</name>
</gene>
<dbReference type="InterPro" id="IPR006685">
    <property type="entry name" value="MscS_channel_2nd"/>
</dbReference>
<dbReference type="InterPro" id="IPR030192">
    <property type="entry name" value="YbdG"/>
</dbReference>
<dbReference type="Pfam" id="PF00924">
    <property type="entry name" value="MS_channel_2nd"/>
    <property type="match status" value="1"/>
</dbReference>
<dbReference type="SUPFAM" id="SSF50182">
    <property type="entry name" value="Sm-like ribonucleoproteins"/>
    <property type="match status" value="1"/>
</dbReference>
<feature type="domain" description="Mechanosensitive ion channel MscS" evidence="6">
    <location>
        <begin position="193"/>
        <end position="261"/>
    </location>
</feature>
<proteinExistence type="predicted"/>
<dbReference type="EMBL" id="CP039852">
    <property type="protein sequence ID" value="QCZ92493.1"/>
    <property type="molecule type" value="Genomic_DNA"/>
</dbReference>
<evidence type="ECO:0000313" key="7">
    <source>
        <dbReference type="EMBL" id="QCZ92493.1"/>
    </source>
</evidence>
<evidence type="ECO:0000256" key="4">
    <source>
        <dbReference type="ARBA" id="ARBA00023136"/>
    </source>
</evidence>
<keyword evidence="4 5" id="KW-0472">Membrane</keyword>
<evidence type="ECO:0000256" key="3">
    <source>
        <dbReference type="ARBA" id="ARBA00022989"/>
    </source>
</evidence>
<keyword evidence="2 5" id="KW-0812">Transmembrane</keyword>
<feature type="transmembrane region" description="Helical" evidence="5">
    <location>
        <begin position="27"/>
        <end position="52"/>
    </location>
</feature>
<accession>A0A5B7YB21</accession>
<dbReference type="PANTHER" id="PTHR30414">
    <property type="entry name" value="MINICONDUCTANCE MECHANOSENSITIVE CHANNEL YBDG"/>
    <property type="match status" value="1"/>
</dbReference>
<dbReference type="GO" id="GO:0071470">
    <property type="term" value="P:cellular response to osmotic stress"/>
    <property type="evidence" value="ECO:0007669"/>
    <property type="project" value="InterPro"/>
</dbReference>
<comment type="subcellular location">
    <subcellularLocation>
        <location evidence="1">Membrane</location>
    </subcellularLocation>
</comment>
<dbReference type="RefSeq" id="WP_139755246.1">
    <property type="nucleotide sequence ID" value="NZ_CP039852.1"/>
</dbReference>
<organism evidence="7 8">
    <name type="scientific">Salinimonas iocasae</name>
    <dbReference type="NCBI Taxonomy" id="2572577"/>
    <lineage>
        <taxon>Bacteria</taxon>
        <taxon>Pseudomonadati</taxon>
        <taxon>Pseudomonadota</taxon>
        <taxon>Gammaproteobacteria</taxon>
        <taxon>Alteromonadales</taxon>
        <taxon>Alteromonadaceae</taxon>
        <taxon>Alteromonas/Salinimonas group</taxon>
        <taxon>Salinimonas</taxon>
    </lineage>
</organism>
<keyword evidence="8" id="KW-1185">Reference proteome</keyword>
<sequence length="441" mass="50160">MDFSESARELFLTVVHKLLPSVTPDDAIFNIIAVGTIFVTAAVIYVPIRVLFRLYIERLVKRTRSGWDDALLNHGFFRRLVHLVPALVIFLLTPVLIEQDGLLYGVVIKVSLLYMMAVALLTIFAVLSTLEDMYNASYLANRTPITGFIQVAKLIFTIIVLLLCISILIERNPLFILSGVTALAAVLLLIFRDTILGFVAGIQIAANRMFKNGDWIQITKFEVDGEIREIGLTNVKVQNWDMTISTLPTYSLTNEAVKNWRGMQESGGRRIKRAIHIDIHSVRLCDKEMLDRFSKIRRLTDYIDGKLQELREYHQDEAIDETDLLNSRKLTNIGTFRAYLTAYLNQHPKVNQTMSVMVRQLPPNELGIPLELYCFCTEKAWVSYEAVQADIFDHVMAMLDVFDLRAYQRDSHLLAWNANRAMPAKQYESTPALTADHSGAD</sequence>
<evidence type="ECO:0000256" key="5">
    <source>
        <dbReference type="SAM" id="Phobius"/>
    </source>
</evidence>
<feature type="transmembrane region" description="Helical" evidence="5">
    <location>
        <begin position="148"/>
        <end position="169"/>
    </location>
</feature>
<dbReference type="InterPro" id="IPR023408">
    <property type="entry name" value="MscS_beta-dom_sf"/>
</dbReference>
<dbReference type="KEGG" id="salk:FBQ74_02955"/>
<reference evidence="7 8" key="1">
    <citation type="submission" date="2019-04" db="EMBL/GenBank/DDBJ databases">
        <title>Salinimonas iocasae sp. nov., a halophilic bacterium isolated from the outer tube casing of tubeworms in Okinawa Trough.</title>
        <authorList>
            <person name="Zhang H."/>
            <person name="Wang H."/>
            <person name="Li C."/>
        </authorList>
    </citation>
    <scope>NUCLEOTIDE SEQUENCE [LARGE SCALE GENOMIC DNA]</scope>
    <source>
        <strain evidence="7 8">KX18D6</strain>
    </source>
</reference>
<dbReference type="Gene3D" id="2.30.30.60">
    <property type="match status" value="1"/>
</dbReference>
<name>A0A5B7YB21_9ALTE</name>
<dbReference type="Proteomes" id="UP000304912">
    <property type="component" value="Chromosome"/>
</dbReference>
<dbReference type="OrthoDB" id="9775207at2"/>
<dbReference type="PANTHER" id="PTHR30414:SF0">
    <property type="entry name" value="MINICONDUCTANCE MECHANOSENSITIVE CHANNEL YBDG"/>
    <property type="match status" value="1"/>
</dbReference>
<dbReference type="AlphaFoldDB" id="A0A5B7YB21"/>
<feature type="transmembrane region" description="Helical" evidence="5">
    <location>
        <begin position="80"/>
        <end position="97"/>
    </location>
</feature>
<evidence type="ECO:0000313" key="8">
    <source>
        <dbReference type="Proteomes" id="UP000304912"/>
    </source>
</evidence>
<dbReference type="InterPro" id="IPR010920">
    <property type="entry name" value="LSM_dom_sf"/>
</dbReference>
<dbReference type="GO" id="GO:0005886">
    <property type="term" value="C:plasma membrane"/>
    <property type="evidence" value="ECO:0007669"/>
    <property type="project" value="TreeGrafter"/>
</dbReference>
<evidence type="ECO:0000256" key="1">
    <source>
        <dbReference type="ARBA" id="ARBA00004370"/>
    </source>
</evidence>
<evidence type="ECO:0000259" key="6">
    <source>
        <dbReference type="Pfam" id="PF00924"/>
    </source>
</evidence>
<evidence type="ECO:0000256" key="2">
    <source>
        <dbReference type="ARBA" id="ARBA00022692"/>
    </source>
</evidence>